<accession>A0A1H5U772</accession>
<proteinExistence type="predicted"/>
<gene>
    <name evidence="1" type="ORF">SAMN03080598_01093</name>
</gene>
<evidence type="ECO:0000313" key="1">
    <source>
        <dbReference type="EMBL" id="SEF70945.1"/>
    </source>
</evidence>
<organism evidence="1 2">
    <name type="scientific">Algoriphagus boritolerans DSM 17298 = JCM 18970</name>
    <dbReference type="NCBI Taxonomy" id="1120964"/>
    <lineage>
        <taxon>Bacteria</taxon>
        <taxon>Pseudomonadati</taxon>
        <taxon>Bacteroidota</taxon>
        <taxon>Cytophagia</taxon>
        <taxon>Cytophagales</taxon>
        <taxon>Cyclobacteriaceae</taxon>
        <taxon>Algoriphagus</taxon>
    </lineage>
</organism>
<name>A0A1H5U772_9BACT</name>
<dbReference type="RefSeq" id="WP_200820541.1">
    <property type="nucleotide sequence ID" value="NZ_BBFN01000019.1"/>
</dbReference>
<dbReference type="EMBL" id="FNVR01000004">
    <property type="protein sequence ID" value="SEF70945.1"/>
    <property type="molecule type" value="Genomic_DNA"/>
</dbReference>
<reference evidence="2" key="1">
    <citation type="submission" date="2016-10" db="EMBL/GenBank/DDBJ databases">
        <authorList>
            <person name="Varghese N."/>
            <person name="Submissions S."/>
        </authorList>
    </citation>
    <scope>NUCLEOTIDE SEQUENCE [LARGE SCALE GENOMIC DNA]</scope>
    <source>
        <strain evidence="2">DSM 17298</strain>
    </source>
</reference>
<protein>
    <submittedName>
        <fullName evidence="1">Uncharacterized protein</fullName>
    </submittedName>
</protein>
<evidence type="ECO:0000313" key="2">
    <source>
        <dbReference type="Proteomes" id="UP000236736"/>
    </source>
</evidence>
<dbReference type="AlphaFoldDB" id="A0A1H5U772"/>
<dbReference type="Proteomes" id="UP000236736">
    <property type="component" value="Unassembled WGS sequence"/>
</dbReference>
<sequence>MNRDLITLALQEFVLRDGKELNEVQQYLRMKYRIEADQLVLKRRLEKLLQTEKAVA</sequence>
<keyword evidence="2" id="KW-1185">Reference proteome</keyword>